<proteinExistence type="predicted"/>
<dbReference type="Proteomes" id="UP000887580">
    <property type="component" value="Unplaced"/>
</dbReference>
<name>A0AC35G5J5_9BILA</name>
<evidence type="ECO:0000313" key="1">
    <source>
        <dbReference type="Proteomes" id="UP000887580"/>
    </source>
</evidence>
<protein>
    <submittedName>
        <fullName evidence="2">Helicase ATP-binding domain-containing protein</fullName>
    </submittedName>
</protein>
<organism evidence="1 2">
    <name type="scientific">Panagrolaimus sp. PS1159</name>
    <dbReference type="NCBI Taxonomy" id="55785"/>
    <lineage>
        <taxon>Eukaryota</taxon>
        <taxon>Metazoa</taxon>
        <taxon>Ecdysozoa</taxon>
        <taxon>Nematoda</taxon>
        <taxon>Chromadorea</taxon>
        <taxon>Rhabditida</taxon>
        <taxon>Tylenchina</taxon>
        <taxon>Panagrolaimomorpha</taxon>
        <taxon>Panagrolaimoidea</taxon>
        <taxon>Panagrolaimidae</taxon>
        <taxon>Panagrolaimus</taxon>
    </lineage>
</organism>
<accession>A0AC35G5J5</accession>
<sequence length="308" mass="34139">MQQTDELNSEVYAPKKRFQFGKYRFVEVNPNPTIPIFQCCLNHTGDSSHILSQNKCGIKNVVQQKENESPHFNRPYQSYNTSTTDIKNIVQASISQVKSISKPLPPPQNFLHDSFDDDDFEFEEDVSELKTGAIFGFPDVSAASSMKQSQTSDIQILGDFPSTSSFKPKAAPSPCDIEILDDDDDFYNDDAFLGIVDNAIATTSKNATAPKNAGFGQRHVKILGPGRNAEMYRTLKNVFEHNDFRLRQKAAIVAILKGFDCFILMPTGAGKSLCYQLPAVLTKGVTIVISPLISLMADQVTKLKSLKV</sequence>
<evidence type="ECO:0000313" key="2">
    <source>
        <dbReference type="WBParaSite" id="PS1159_v2.g23729.t1"/>
    </source>
</evidence>
<dbReference type="WBParaSite" id="PS1159_v2.g23729.t1">
    <property type="protein sequence ID" value="PS1159_v2.g23729.t1"/>
    <property type="gene ID" value="PS1159_v2.g23729"/>
</dbReference>
<reference evidence="2" key="1">
    <citation type="submission" date="2022-11" db="UniProtKB">
        <authorList>
            <consortium name="WormBaseParasite"/>
        </authorList>
    </citation>
    <scope>IDENTIFICATION</scope>
</reference>